<keyword evidence="1" id="KW-0812">Transmembrane</keyword>
<organism evidence="2 3">
    <name type="scientific">Candidatus Yanofskybacteria bacterium RIFCSPLOWO2_12_FULL_43_11b</name>
    <dbReference type="NCBI Taxonomy" id="1802710"/>
    <lineage>
        <taxon>Bacteria</taxon>
        <taxon>Candidatus Yanofskyibacteriota</taxon>
    </lineage>
</organism>
<gene>
    <name evidence="2" type="ORF">A3G51_01330</name>
</gene>
<evidence type="ECO:0000313" key="3">
    <source>
        <dbReference type="Proteomes" id="UP000177745"/>
    </source>
</evidence>
<name>A0A1F8H746_9BACT</name>
<reference evidence="2 3" key="1">
    <citation type="journal article" date="2016" name="Nat. Commun.">
        <title>Thousands of microbial genomes shed light on interconnected biogeochemical processes in an aquifer system.</title>
        <authorList>
            <person name="Anantharaman K."/>
            <person name="Brown C.T."/>
            <person name="Hug L.A."/>
            <person name="Sharon I."/>
            <person name="Castelle C.J."/>
            <person name="Probst A.J."/>
            <person name="Thomas B.C."/>
            <person name="Singh A."/>
            <person name="Wilkins M.J."/>
            <person name="Karaoz U."/>
            <person name="Brodie E.L."/>
            <person name="Williams K.H."/>
            <person name="Hubbard S.S."/>
            <person name="Banfield J.F."/>
        </authorList>
    </citation>
    <scope>NUCLEOTIDE SEQUENCE [LARGE SCALE GENOMIC DNA]</scope>
</reference>
<dbReference type="AlphaFoldDB" id="A0A1F8H746"/>
<evidence type="ECO:0000313" key="2">
    <source>
        <dbReference type="EMBL" id="OGN33415.1"/>
    </source>
</evidence>
<proteinExistence type="predicted"/>
<dbReference type="Proteomes" id="UP000177745">
    <property type="component" value="Unassembled WGS sequence"/>
</dbReference>
<comment type="caution">
    <text evidence="2">The sequence shown here is derived from an EMBL/GenBank/DDBJ whole genome shotgun (WGS) entry which is preliminary data.</text>
</comment>
<evidence type="ECO:0008006" key="4">
    <source>
        <dbReference type="Google" id="ProtNLM"/>
    </source>
</evidence>
<feature type="transmembrane region" description="Helical" evidence="1">
    <location>
        <begin position="20"/>
        <end position="40"/>
    </location>
</feature>
<evidence type="ECO:0000256" key="1">
    <source>
        <dbReference type="SAM" id="Phobius"/>
    </source>
</evidence>
<protein>
    <recommendedName>
        <fullName evidence="4">Cell division protein FtsL</fullName>
    </recommendedName>
</protein>
<dbReference type="EMBL" id="MGKY01000017">
    <property type="protein sequence ID" value="OGN33415.1"/>
    <property type="molecule type" value="Genomic_DNA"/>
</dbReference>
<keyword evidence="1" id="KW-1133">Transmembrane helix</keyword>
<accession>A0A1F8H746</accession>
<keyword evidence="1" id="KW-0472">Membrane</keyword>
<sequence length="110" mass="12092">MTVTKHAGVKELNHNSVSTVFLLNTIILLIAGLLTIYYVVQANIVAAGNYKTNLLNQKLESLNEVRSSLAAQKSLMEDPARILDFALSQNMEEAKNAVYLFENGDVALKP</sequence>